<reference evidence="1" key="1">
    <citation type="journal article" date="2018" name="Vet. Microbiol.">
        <title>Characterization of plasmids harboring blaCTX-M genes in Escherichia coli from French pigs.</title>
        <authorList>
            <person name="Lucas P."/>
            <person name="Jouy E."/>
            <person name="Le Devendec L."/>
            <person name="de Boisseson C."/>
            <person name="Perrin-Guyomard A."/>
            <person name="Jove T."/>
            <person name="Blanchard Y."/>
            <person name="Touzain F."/>
            <person name="Kempf I."/>
        </authorList>
    </citation>
    <scope>NUCLEOTIDE SEQUENCE</scope>
    <source>
        <strain evidence="1">17-346F</strain>
        <plasmid evidence="1">p17-346F</plasmid>
    </source>
</reference>
<name>A0A3G4RPP7_ECOLX</name>
<gene>
    <name evidence="1" type="ORF">D0356_00151</name>
    <name evidence="2" type="ORF">D0356_00152</name>
</gene>
<dbReference type="EMBL" id="MH846707">
    <property type="protein sequence ID" value="AYU67688.1"/>
    <property type="molecule type" value="Genomic_DNA"/>
</dbReference>
<accession>A0A3G4RPP7</accession>
<proteinExistence type="predicted"/>
<protein>
    <submittedName>
        <fullName evidence="1">Uncharacterized protein</fullName>
    </submittedName>
</protein>
<evidence type="ECO:0000313" key="2">
    <source>
        <dbReference type="EMBL" id="AYU67689.1"/>
    </source>
</evidence>
<keyword evidence="1" id="KW-0614">Plasmid</keyword>
<dbReference type="AlphaFoldDB" id="A0A3G4RPP7"/>
<dbReference type="EMBL" id="MH846708">
    <property type="protein sequence ID" value="AYU67689.1"/>
    <property type="molecule type" value="Genomic_DNA"/>
</dbReference>
<sequence>MSNVNTLRVVHFPRIIVLSLPLALFLPPRFARCSTPHRHGLKSASVHRFLKSVKSMMPSPRVNLVKC</sequence>
<evidence type="ECO:0000313" key="1">
    <source>
        <dbReference type="EMBL" id="AYU67688.1"/>
    </source>
</evidence>
<organism evidence="1">
    <name type="scientific">Escherichia coli</name>
    <dbReference type="NCBI Taxonomy" id="562"/>
    <lineage>
        <taxon>Bacteria</taxon>
        <taxon>Pseudomonadati</taxon>
        <taxon>Pseudomonadota</taxon>
        <taxon>Gammaproteobacteria</taxon>
        <taxon>Enterobacterales</taxon>
        <taxon>Enterobacteriaceae</taxon>
        <taxon>Escherichia</taxon>
    </lineage>
</organism>
<geneLocation type="plasmid" evidence="1">
    <name>p17-346F</name>
</geneLocation>